<feature type="non-terminal residue" evidence="2">
    <location>
        <position position="193"/>
    </location>
</feature>
<evidence type="ECO:0000313" key="3">
    <source>
        <dbReference type="Proteomes" id="UP001497623"/>
    </source>
</evidence>
<evidence type="ECO:0000313" key="2">
    <source>
        <dbReference type="EMBL" id="CAL4141012.1"/>
    </source>
</evidence>
<dbReference type="PANTHER" id="PTHR10857:SF106">
    <property type="entry name" value="C2 DOMAIN-CONTAINING PROTEIN"/>
    <property type="match status" value="1"/>
</dbReference>
<accession>A0AAV2RS85</accession>
<name>A0AAV2RS85_MEGNR</name>
<proteinExistence type="predicted"/>
<dbReference type="Pfam" id="PF07002">
    <property type="entry name" value="Copine"/>
    <property type="match status" value="1"/>
</dbReference>
<gene>
    <name evidence="2" type="ORF">MNOR_LOCUS28779</name>
</gene>
<feature type="non-terminal residue" evidence="2">
    <location>
        <position position="1"/>
    </location>
</feature>
<dbReference type="InterPro" id="IPR010734">
    <property type="entry name" value="Copine_C"/>
</dbReference>
<dbReference type="Proteomes" id="UP001497623">
    <property type="component" value="Unassembled WGS sequence"/>
</dbReference>
<sequence length="193" mass="22029">GDYDRNIKIVCKEHSSRGNHKEIGTFYTTVRILMMGPTLENHYWLVNEYRRNKCSIFGCGRKNGGNNITYYKGGSMYKNSGEVRVNKAYVRQVFSFLDYIKGGTEISTFIAIDFTASNGEPDSPKSLHFINTSSPNQYTRAIQTVGEIIQEYDTDKFFAVLGFGAKMPPEYNDVSHEFFVNGDPTNPFCYRIE</sequence>
<dbReference type="InterPro" id="IPR045052">
    <property type="entry name" value="Copine"/>
</dbReference>
<organism evidence="2 3">
    <name type="scientific">Meganyctiphanes norvegica</name>
    <name type="common">Northern krill</name>
    <name type="synonym">Thysanopoda norvegica</name>
    <dbReference type="NCBI Taxonomy" id="48144"/>
    <lineage>
        <taxon>Eukaryota</taxon>
        <taxon>Metazoa</taxon>
        <taxon>Ecdysozoa</taxon>
        <taxon>Arthropoda</taxon>
        <taxon>Crustacea</taxon>
        <taxon>Multicrustacea</taxon>
        <taxon>Malacostraca</taxon>
        <taxon>Eumalacostraca</taxon>
        <taxon>Eucarida</taxon>
        <taxon>Euphausiacea</taxon>
        <taxon>Euphausiidae</taxon>
        <taxon>Meganyctiphanes</taxon>
    </lineage>
</organism>
<dbReference type="EMBL" id="CAXKWB010032363">
    <property type="protein sequence ID" value="CAL4141012.1"/>
    <property type="molecule type" value="Genomic_DNA"/>
</dbReference>
<dbReference type="GO" id="GO:0005886">
    <property type="term" value="C:plasma membrane"/>
    <property type="evidence" value="ECO:0007669"/>
    <property type="project" value="TreeGrafter"/>
</dbReference>
<feature type="domain" description="Copine C-terminal" evidence="1">
    <location>
        <begin position="126"/>
        <end position="192"/>
    </location>
</feature>
<dbReference type="AlphaFoldDB" id="A0AAV2RS85"/>
<dbReference type="GO" id="GO:0071277">
    <property type="term" value="P:cellular response to calcium ion"/>
    <property type="evidence" value="ECO:0007669"/>
    <property type="project" value="TreeGrafter"/>
</dbReference>
<protein>
    <recommendedName>
        <fullName evidence="1">Copine C-terminal domain-containing protein</fullName>
    </recommendedName>
</protein>
<comment type="caution">
    <text evidence="2">The sequence shown here is derived from an EMBL/GenBank/DDBJ whole genome shotgun (WGS) entry which is preliminary data.</text>
</comment>
<dbReference type="GO" id="GO:0005544">
    <property type="term" value="F:calcium-dependent phospholipid binding"/>
    <property type="evidence" value="ECO:0007669"/>
    <property type="project" value="InterPro"/>
</dbReference>
<evidence type="ECO:0000259" key="1">
    <source>
        <dbReference type="Pfam" id="PF07002"/>
    </source>
</evidence>
<keyword evidence="3" id="KW-1185">Reference proteome</keyword>
<dbReference type="PANTHER" id="PTHR10857">
    <property type="entry name" value="COPINE"/>
    <property type="match status" value="1"/>
</dbReference>
<reference evidence="2 3" key="1">
    <citation type="submission" date="2024-05" db="EMBL/GenBank/DDBJ databases">
        <authorList>
            <person name="Wallberg A."/>
        </authorList>
    </citation>
    <scope>NUCLEOTIDE SEQUENCE [LARGE SCALE GENOMIC DNA]</scope>
</reference>